<dbReference type="InterPro" id="IPR017900">
    <property type="entry name" value="4Fe4S_Fe_S_CS"/>
</dbReference>
<organism evidence="5 6">
    <name type="scientific">Pelotomaculum thermopropionicum (strain DSM 13744 / JCM 10971 / SI)</name>
    <dbReference type="NCBI Taxonomy" id="370438"/>
    <lineage>
        <taxon>Bacteria</taxon>
        <taxon>Bacillati</taxon>
        <taxon>Bacillota</taxon>
        <taxon>Clostridia</taxon>
        <taxon>Eubacteriales</taxon>
        <taxon>Desulfotomaculaceae</taxon>
        <taxon>Pelotomaculum</taxon>
    </lineage>
</organism>
<dbReference type="Proteomes" id="UP000006556">
    <property type="component" value="Chromosome"/>
</dbReference>
<evidence type="ECO:0000256" key="2">
    <source>
        <dbReference type="ARBA" id="ARBA00023004"/>
    </source>
</evidence>
<sequence length="60" mass="6143">MSPVVNSETCIGCATCQSVCPATPNVFEVKEVSAVVHPEACLECGTCVENCPTGSIRLAG</sequence>
<dbReference type="STRING" id="370438.PTH_0908"/>
<dbReference type="AlphaFoldDB" id="A5D3U7"/>
<evidence type="ECO:0000259" key="4">
    <source>
        <dbReference type="PROSITE" id="PS51379"/>
    </source>
</evidence>
<evidence type="ECO:0000256" key="1">
    <source>
        <dbReference type="ARBA" id="ARBA00022723"/>
    </source>
</evidence>
<dbReference type="EMBL" id="AP009389">
    <property type="protein sequence ID" value="BAF59089.1"/>
    <property type="molecule type" value="Genomic_DNA"/>
</dbReference>
<evidence type="ECO:0000313" key="5">
    <source>
        <dbReference type="EMBL" id="BAF59089.1"/>
    </source>
</evidence>
<keyword evidence="6" id="KW-1185">Reference proteome</keyword>
<dbReference type="Pfam" id="PF13237">
    <property type="entry name" value="Fer4_10"/>
    <property type="match status" value="1"/>
</dbReference>
<name>A5D3U7_PELTS</name>
<dbReference type="Gene3D" id="3.30.70.20">
    <property type="match status" value="1"/>
</dbReference>
<keyword evidence="2" id="KW-0408">Iron</keyword>
<protein>
    <submittedName>
        <fullName evidence="5">Ferredoxin</fullName>
    </submittedName>
</protein>
<gene>
    <name evidence="5" type="ordered locus">PTH_0908</name>
</gene>
<accession>A5D3U7</accession>
<evidence type="ECO:0000313" key="6">
    <source>
        <dbReference type="Proteomes" id="UP000006556"/>
    </source>
</evidence>
<dbReference type="GO" id="GO:0046872">
    <property type="term" value="F:metal ion binding"/>
    <property type="evidence" value="ECO:0007669"/>
    <property type="project" value="UniProtKB-KW"/>
</dbReference>
<dbReference type="PROSITE" id="PS51379">
    <property type="entry name" value="4FE4S_FER_2"/>
    <property type="match status" value="2"/>
</dbReference>
<keyword evidence="3" id="KW-0411">Iron-sulfur</keyword>
<reference evidence="6" key="1">
    <citation type="journal article" date="2008" name="Genome Res.">
        <title>The genome of Pelotomaculum thermopropionicum reveals niche-associated evolution in anaerobic microbiota.</title>
        <authorList>
            <person name="Kosaka T."/>
            <person name="Kato S."/>
            <person name="Shimoyama T."/>
            <person name="Ishii S."/>
            <person name="Abe T."/>
            <person name="Watanabe K."/>
        </authorList>
    </citation>
    <scope>NUCLEOTIDE SEQUENCE [LARGE SCALE GENOMIC DNA]</scope>
    <source>
        <strain evidence="6">DSM 13744 / JCM 10971 / SI</strain>
    </source>
</reference>
<feature type="domain" description="4Fe-4S ferredoxin-type" evidence="4">
    <location>
        <begin position="32"/>
        <end position="60"/>
    </location>
</feature>
<dbReference type="InterPro" id="IPR017896">
    <property type="entry name" value="4Fe4S_Fe-S-bd"/>
</dbReference>
<keyword evidence="1" id="KW-0479">Metal-binding</keyword>
<dbReference type="SUPFAM" id="SSF54862">
    <property type="entry name" value="4Fe-4S ferredoxins"/>
    <property type="match status" value="1"/>
</dbReference>
<dbReference type="KEGG" id="pth:PTH_0908"/>
<dbReference type="PROSITE" id="PS00198">
    <property type="entry name" value="4FE4S_FER_1"/>
    <property type="match status" value="2"/>
</dbReference>
<dbReference type="GO" id="GO:0051536">
    <property type="term" value="F:iron-sulfur cluster binding"/>
    <property type="evidence" value="ECO:0007669"/>
    <property type="project" value="UniProtKB-KW"/>
</dbReference>
<dbReference type="HOGENOM" id="CLU_139698_5_6_9"/>
<feature type="domain" description="4Fe-4S ferredoxin-type" evidence="4">
    <location>
        <begin position="1"/>
        <end position="30"/>
    </location>
</feature>
<proteinExistence type="predicted"/>
<dbReference type="eggNOG" id="COG1148">
    <property type="taxonomic scope" value="Bacteria"/>
</dbReference>
<evidence type="ECO:0000256" key="3">
    <source>
        <dbReference type="ARBA" id="ARBA00023014"/>
    </source>
</evidence>